<name>A0A1B6ES75_9HEMI</name>
<reference evidence="1" key="1">
    <citation type="submission" date="2015-11" db="EMBL/GenBank/DDBJ databases">
        <title>De novo transcriptome assembly of four potential Pierce s Disease insect vectors from Arizona vineyards.</title>
        <authorList>
            <person name="Tassone E.E."/>
        </authorList>
    </citation>
    <scope>NUCLEOTIDE SEQUENCE</scope>
</reference>
<feature type="non-terminal residue" evidence="1">
    <location>
        <position position="1"/>
    </location>
</feature>
<dbReference type="AlphaFoldDB" id="A0A1B6ES75"/>
<feature type="non-terminal residue" evidence="1">
    <location>
        <position position="121"/>
    </location>
</feature>
<dbReference type="EMBL" id="GECZ01028970">
    <property type="protein sequence ID" value="JAS40799.1"/>
    <property type="molecule type" value="Transcribed_RNA"/>
</dbReference>
<gene>
    <name evidence="1" type="ORF">g.8441</name>
</gene>
<sequence length="121" mass="13449">QFLKTIRSSYTEAKLNEADCKVAEVTPPTNPDSETNLPDVKAKDPFVDVEKMIKANINNDYFANVSLKFKDFDSGYLMLERLEKDVLPAIVKSVKSKFNEAFKELSVPKGANVTNTANCVG</sequence>
<organism evidence="1">
    <name type="scientific">Cuerna arida</name>
    <dbReference type="NCBI Taxonomy" id="1464854"/>
    <lineage>
        <taxon>Eukaryota</taxon>
        <taxon>Metazoa</taxon>
        <taxon>Ecdysozoa</taxon>
        <taxon>Arthropoda</taxon>
        <taxon>Hexapoda</taxon>
        <taxon>Insecta</taxon>
        <taxon>Pterygota</taxon>
        <taxon>Neoptera</taxon>
        <taxon>Paraneoptera</taxon>
        <taxon>Hemiptera</taxon>
        <taxon>Auchenorrhyncha</taxon>
        <taxon>Membracoidea</taxon>
        <taxon>Cicadellidae</taxon>
        <taxon>Cicadellinae</taxon>
        <taxon>Proconiini</taxon>
        <taxon>Cuerna</taxon>
    </lineage>
</organism>
<evidence type="ECO:0000313" key="1">
    <source>
        <dbReference type="EMBL" id="JAS40799.1"/>
    </source>
</evidence>
<accession>A0A1B6ES75</accession>
<proteinExistence type="predicted"/>
<protein>
    <submittedName>
        <fullName evidence="1">Uncharacterized protein</fullName>
    </submittedName>
</protein>